<accession>A0A6P3XCC1</accession>
<organism evidence="1 2">
    <name type="scientific">Dinoponera quadriceps</name>
    <name type="common">South American ant</name>
    <dbReference type="NCBI Taxonomy" id="609295"/>
    <lineage>
        <taxon>Eukaryota</taxon>
        <taxon>Metazoa</taxon>
        <taxon>Ecdysozoa</taxon>
        <taxon>Arthropoda</taxon>
        <taxon>Hexapoda</taxon>
        <taxon>Insecta</taxon>
        <taxon>Pterygota</taxon>
        <taxon>Neoptera</taxon>
        <taxon>Endopterygota</taxon>
        <taxon>Hymenoptera</taxon>
        <taxon>Apocrita</taxon>
        <taxon>Aculeata</taxon>
        <taxon>Formicoidea</taxon>
        <taxon>Formicidae</taxon>
        <taxon>Ponerinae</taxon>
        <taxon>Ponerini</taxon>
        <taxon>Dinoponera</taxon>
    </lineage>
</organism>
<name>A0A6P3XCC1_DINQU</name>
<dbReference type="RefSeq" id="XP_014475539.1">
    <property type="nucleotide sequence ID" value="XM_014620053.1"/>
</dbReference>
<sequence length="103" mass="12110">MKQESTIMRLNRNSRHNELQRVKVLQSDQKQSARKVLATVFWDAHGIIFIEYLEKGRTITGEYYASLDRMNDEIKKKTASFSEEKKFSFIKTMHQLTNRSGPV</sequence>
<dbReference type="KEGG" id="dqu:106744915"/>
<proteinExistence type="predicted"/>
<dbReference type="OrthoDB" id="10017160at2759"/>
<dbReference type="InterPro" id="IPR036397">
    <property type="entry name" value="RNaseH_sf"/>
</dbReference>
<dbReference type="Gene3D" id="3.30.420.10">
    <property type="entry name" value="Ribonuclease H-like superfamily/Ribonuclease H"/>
    <property type="match status" value="1"/>
</dbReference>
<dbReference type="Pfam" id="PF01359">
    <property type="entry name" value="Transposase_1"/>
    <property type="match status" value="1"/>
</dbReference>
<dbReference type="GeneID" id="106744915"/>
<dbReference type="GO" id="GO:0003676">
    <property type="term" value="F:nucleic acid binding"/>
    <property type="evidence" value="ECO:0007669"/>
    <property type="project" value="InterPro"/>
</dbReference>
<keyword evidence="1" id="KW-1185">Reference proteome</keyword>
<protein>
    <submittedName>
        <fullName evidence="2">Uncharacterized protein LOC106744915</fullName>
    </submittedName>
</protein>
<evidence type="ECO:0000313" key="2">
    <source>
        <dbReference type="RefSeq" id="XP_014475539.1"/>
    </source>
</evidence>
<gene>
    <name evidence="2" type="primary">LOC106744915</name>
</gene>
<reference evidence="2" key="1">
    <citation type="submission" date="2025-08" db="UniProtKB">
        <authorList>
            <consortium name="RefSeq"/>
        </authorList>
    </citation>
    <scope>IDENTIFICATION</scope>
</reference>
<dbReference type="AlphaFoldDB" id="A0A6P3XCC1"/>
<evidence type="ECO:0000313" key="1">
    <source>
        <dbReference type="Proteomes" id="UP000515204"/>
    </source>
</evidence>
<dbReference type="Proteomes" id="UP000515204">
    <property type="component" value="Unplaced"/>
</dbReference>
<dbReference type="InterPro" id="IPR001888">
    <property type="entry name" value="Transposase_1"/>
</dbReference>